<accession>A0AAW4U7X8</accession>
<dbReference type="NCBIfam" id="TIGR01552">
    <property type="entry name" value="phd_fam"/>
    <property type="match status" value="1"/>
</dbReference>
<dbReference type="RefSeq" id="WP_227152924.1">
    <property type="nucleotide sequence ID" value="NZ_JAJCGD010000014.1"/>
</dbReference>
<proteinExistence type="inferred from homology"/>
<reference evidence="3" key="1">
    <citation type="submission" date="2021-10" db="EMBL/GenBank/DDBJ databases">
        <title>Collection of gut derived symbiotic bacterial strains cultured from healthy donors.</title>
        <authorList>
            <person name="Lin H."/>
            <person name="Littmann E."/>
            <person name="Claire K."/>
            <person name="Pamer E."/>
        </authorList>
    </citation>
    <scope>NUCLEOTIDE SEQUENCE</scope>
    <source>
        <strain evidence="3">MSK.7.16</strain>
    </source>
</reference>
<comment type="function">
    <text evidence="2">Antitoxin component of a type II toxin-antitoxin (TA) system.</text>
</comment>
<dbReference type="Gene3D" id="3.40.1620.10">
    <property type="entry name" value="YefM-like domain"/>
    <property type="match status" value="1"/>
</dbReference>
<dbReference type="InterPro" id="IPR006442">
    <property type="entry name" value="Antitoxin_Phd/YefM"/>
</dbReference>
<gene>
    <name evidence="3" type="ORF">LIY65_06540</name>
</gene>
<dbReference type="SUPFAM" id="SSF143120">
    <property type="entry name" value="YefM-like"/>
    <property type="match status" value="1"/>
</dbReference>
<organism evidence="3 4">
    <name type="scientific">Megamonas funiformis</name>
    <dbReference type="NCBI Taxonomy" id="437897"/>
    <lineage>
        <taxon>Bacteria</taxon>
        <taxon>Bacillati</taxon>
        <taxon>Bacillota</taxon>
        <taxon>Negativicutes</taxon>
        <taxon>Selenomonadales</taxon>
        <taxon>Selenomonadaceae</taxon>
        <taxon>Megamonas</taxon>
    </lineage>
</organism>
<evidence type="ECO:0000313" key="3">
    <source>
        <dbReference type="EMBL" id="MCB6828351.1"/>
    </source>
</evidence>
<dbReference type="AlphaFoldDB" id="A0AAW4U7X8"/>
<comment type="caution">
    <text evidence="3">The sequence shown here is derived from an EMBL/GenBank/DDBJ whole genome shotgun (WGS) entry which is preliminary data.</text>
</comment>
<dbReference type="Proteomes" id="UP001198190">
    <property type="component" value="Unassembled WGS sequence"/>
</dbReference>
<evidence type="ECO:0000256" key="2">
    <source>
        <dbReference type="RuleBase" id="RU362080"/>
    </source>
</evidence>
<comment type="similarity">
    <text evidence="1 2">Belongs to the phD/YefM antitoxin family.</text>
</comment>
<dbReference type="Pfam" id="PF02604">
    <property type="entry name" value="PhdYeFM_antitox"/>
    <property type="match status" value="1"/>
</dbReference>
<evidence type="ECO:0000313" key="4">
    <source>
        <dbReference type="Proteomes" id="UP001198190"/>
    </source>
</evidence>
<protein>
    <recommendedName>
        <fullName evidence="2">Antitoxin</fullName>
    </recommendedName>
</protein>
<name>A0AAW4U7X8_9FIRM</name>
<evidence type="ECO:0000256" key="1">
    <source>
        <dbReference type="ARBA" id="ARBA00009981"/>
    </source>
</evidence>
<dbReference type="EMBL" id="JAJCGD010000014">
    <property type="protein sequence ID" value="MCB6828351.1"/>
    <property type="molecule type" value="Genomic_DNA"/>
</dbReference>
<dbReference type="InterPro" id="IPR036165">
    <property type="entry name" value="YefM-like_sf"/>
</dbReference>
<sequence>MMITANASNFRKNLYNTLEQVAKYNQVATINTKDGDVVLISADDYKNLMETMYLSSMPNVREDLLKAKTAPDEDFVSEDEVEW</sequence>